<organism evidence="1 2">
    <name type="scientific">Mycena metata</name>
    <dbReference type="NCBI Taxonomy" id="1033252"/>
    <lineage>
        <taxon>Eukaryota</taxon>
        <taxon>Fungi</taxon>
        <taxon>Dikarya</taxon>
        <taxon>Basidiomycota</taxon>
        <taxon>Agaricomycotina</taxon>
        <taxon>Agaricomycetes</taxon>
        <taxon>Agaricomycetidae</taxon>
        <taxon>Agaricales</taxon>
        <taxon>Marasmiineae</taxon>
        <taxon>Mycenaceae</taxon>
        <taxon>Mycena</taxon>
    </lineage>
</organism>
<feature type="non-terminal residue" evidence="1">
    <location>
        <position position="208"/>
    </location>
</feature>
<keyword evidence="2" id="KW-1185">Reference proteome</keyword>
<evidence type="ECO:0008006" key="3">
    <source>
        <dbReference type="Google" id="ProtNLM"/>
    </source>
</evidence>
<dbReference type="AlphaFoldDB" id="A0AAD7JA32"/>
<evidence type="ECO:0000313" key="2">
    <source>
        <dbReference type="Proteomes" id="UP001215598"/>
    </source>
</evidence>
<name>A0AAD7JA32_9AGAR</name>
<accession>A0AAD7JA32</accession>
<proteinExistence type="predicted"/>
<dbReference type="Proteomes" id="UP001215598">
    <property type="component" value="Unassembled WGS sequence"/>
</dbReference>
<protein>
    <recommendedName>
        <fullName evidence="3">F-box domain-containing protein</fullName>
    </recommendedName>
</protein>
<comment type="caution">
    <text evidence="1">The sequence shown here is derived from an EMBL/GenBank/DDBJ whole genome shotgun (WGS) entry which is preliminary data.</text>
</comment>
<evidence type="ECO:0000313" key="1">
    <source>
        <dbReference type="EMBL" id="KAJ7760492.1"/>
    </source>
</evidence>
<sequence length="208" mass="23732">MTSVGLPTELVEEILSFSWASSLSIDQRITLMTCATLVNSTWRAIYLHVSSRDVYIPCPSFAEHFLRTLESQSMANRLCRCLTIQIINATRTAPAETEMPMERTLASLLYRLYDPSTPLVPNLRRVVVQYHDTGFEGIFNNWSLIAFPRQVIELELRYSFSPSMPPWLSEALRSKHKRQINRPPWTTPSIRTLTVFGASESLVFGVGY</sequence>
<reference evidence="1" key="1">
    <citation type="submission" date="2023-03" db="EMBL/GenBank/DDBJ databases">
        <title>Massive genome expansion in bonnet fungi (Mycena s.s.) driven by repeated elements and novel gene families across ecological guilds.</title>
        <authorList>
            <consortium name="Lawrence Berkeley National Laboratory"/>
            <person name="Harder C.B."/>
            <person name="Miyauchi S."/>
            <person name="Viragh M."/>
            <person name="Kuo A."/>
            <person name="Thoen E."/>
            <person name="Andreopoulos B."/>
            <person name="Lu D."/>
            <person name="Skrede I."/>
            <person name="Drula E."/>
            <person name="Henrissat B."/>
            <person name="Morin E."/>
            <person name="Kohler A."/>
            <person name="Barry K."/>
            <person name="LaButti K."/>
            <person name="Morin E."/>
            <person name="Salamov A."/>
            <person name="Lipzen A."/>
            <person name="Mereny Z."/>
            <person name="Hegedus B."/>
            <person name="Baldrian P."/>
            <person name="Stursova M."/>
            <person name="Weitz H."/>
            <person name="Taylor A."/>
            <person name="Grigoriev I.V."/>
            <person name="Nagy L.G."/>
            <person name="Martin F."/>
            <person name="Kauserud H."/>
        </authorList>
    </citation>
    <scope>NUCLEOTIDE SEQUENCE</scope>
    <source>
        <strain evidence="1">CBHHK182m</strain>
    </source>
</reference>
<gene>
    <name evidence="1" type="ORF">B0H16DRAFT_1369698</name>
</gene>
<dbReference type="EMBL" id="JARKIB010000037">
    <property type="protein sequence ID" value="KAJ7760492.1"/>
    <property type="molecule type" value="Genomic_DNA"/>
</dbReference>